<evidence type="ECO:0000313" key="2">
    <source>
        <dbReference type="Proteomes" id="UP000827976"/>
    </source>
</evidence>
<comment type="caution">
    <text evidence="1">The sequence shown here is derived from an EMBL/GenBank/DDBJ whole genome shotgun (WGS) entry which is preliminary data.</text>
</comment>
<evidence type="ECO:0000313" key="1">
    <source>
        <dbReference type="EMBL" id="KAH7651888.1"/>
    </source>
</evidence>
<name>A0ACB7TU91_DIOAL</name>
<organism evidence="1 2">
    <name type="scientific">Dioscorea alata</name>
    <name type="common">Purple yam</name>
    <dbReference type="NCBI Taxonomy" id="55571"/>
    <lineage>
        <taxon>Eukaryota</taxon>
        <taxon>Viridiplantae</taxon>
        <taxon>Streptophyta</taxon>
        <taxon>Embryophyta</taxon>
        <taxon>Tracheophyta</taxon>
        <taxon>Spermatophyta</taxon>
        <taxon>Magnoliopsida</taxon>
        <taxon>Liliopsida</taxon>
        <taxon>Dioscoreales</taxon>
        <taxon>Dioscoreaceae</taxon>
        <taxon>Dioscorea</taxon>
    </lineage>
</organism>
<accession>A0ACB7TU91</accession>
<dbReference type="Proteomes" id="UP000827976">
    <property type="component" value="Chromosome 20"/>
</dbReference>
<dbReference type="EMBL" id="CM037030">
    <property type="protein sequence ID" value="KAH7651888.1"/>
    <property type="molecule type" value="Genomic_DNA"/>
</dbReference>
<sequence>MSDDEGKSRGLTGEHQHHHHHHHQQQPPQQYGTFQGGPGYSQPAIGFPRPVPPPGASAYPPPPPQHYPGPTYYSHGYQAIPGYAVAEGTPVRMARLPCCGIGIGWFLLFLQRSLSFWGLQKELMLGDSMHRKLKSMGSRCRCIYYYAW</sequence>
<gene>
    <name evidence="1" type="ORF">IHE45_20G086100</name>
</gene>
<reference evidence="2" key="1">
    <citation type="journal article" date="2022" name="Nat. Commun.">
        <title>Chromosome evolution and the genetic basis of agronomically important traits in greater yam.</title>
        <authorList>
            <person name="Bredeson J.V."/>
            <person name="Lyons J.B."/>
            <person name="Oniyinde I.O."/>
            <person name="Okereke N.R."/>
            <person name="Kolade O."/>
            <person name="Nnabue I."/>
            <person name="Nwadili C.O."/>
            <person name="Hribova E."/>
            <person name="Parker M."/>
            <person name="Nwogha J."/>
            <person name="Shu S."/>
            <person name="Carlson J."/>
            <person name="Kariba R."/>
            <person name="Muthemba S."/>
            <person name="Knop K."/>
            <person name="Barton G.J."/>
            <person name="Sherwood A.V."/>
            <person name="Lopez-Montes A."/>
            <person name="Asiedu R."/>
            <person name="Jamnadass R."/>
            <person name="Muchugi A."/>
            <person name="Goodstein D."/>
            <person name="Egesi C.N."/>
            <person name="Featherston J."/>
            <person name="Asfaw A."/>
            <person name="Simpson G.G."/>
            <person name="Dolezel J."/>
            <person name="Hendre P.S."/>
            <person name="Van Deynze A."/>
            <person name="Kumar P.L."/>
            <person name="Obidiegwu J.E."/>
            <person name="Bhattacharjee R."/>
            <person name="Rokhsar D.S."/>
        </authorList>
    </citation>
    <scope>NUCLEOTIDE SEQUENCE [LARGE SCALE GENOMIC DNA]</scope>
    <source>
        <strain evidence="2">cv. TDa95/00328</strain>
    </source>
</reference>
<proteinExistence type="predicted"/>
<protein>
    <submittedName>
        <fullName evidence="1">Uncharacterized protein</fullName>
    </submittedName>
</protein>
<keyword evidence="2" id="KW-1185">Reference proteome</keyword>